<dbReference type="SMART" id="SM00834">
    <property type="entry name" value="CxxC_CXXC_SSSS"/>
    <property type="match status" value="1"/>
</dbReference>
<dbReference type="EMBL" id="WVUH01000069">
    <property type="protein sequence ID" value="MBO4206471.1"/>
    <property type="molecule type" value="Genomic_DNA"/>
</dbReference>
<feature type="region of interest" description="Disordered" evidence="1">
    <location>
        <begin position="56"/>
        <end position="92"/>
    </location>
</feature>
<evidence type="ECO:0000256" key="1">
    <source>
        <dbReference type="SAM" id="MobiDB-lite"/>
    </source>
</evidence>
<comment type="caution">
    <text evidence="3">The sequence shown here is derived from an EMBL/GenBank/DDBJ whole genome shotgun (WGS) entry which is preliminary data.</text>
</comment>
<evidence type="ECO:0000313" key="4">
    <source>
        <dbReference type="Proteomes" id="UP000823521"/>
    </source>
</evidence>
<name>A0ABS3VPQ2_MICEH</name>
<sequence>MATYEYRCQRDGSFDTILPIGTAGMSTHCPSCGGRAVRVFSTPGLVRTPTALRQAVDRAERSAETPDVVSRVPGGRPVRRSRHPAHARLPRW</sequence>
<keyword evidence="4" id="KW-1185">Reference proteome</keyword>
<feature type="domain" description="Putative regulatory protein FmdB zinc ribbon" evidence="2">
    <location>
        <begin position="1"/>
        <end position="41"/>
    </location>
</feature>
<evidence type="ECO:0000259" key="2">
    <source>
        <dbReference type="SMART" id="SM00834"/>
    </source>
</evidence>
<organism evidence="3 4">
    <name type="scientific">Micromonospora echinofusca</name>
    <dbReference type="NCBI Taxonomy" id="47858"/>
    <lineage>
        <taxon>Bacteria</taxon>
        <taxon>Bacillati</taxon>
        <taxon>Actinomycetota</taxon>
        <taxon>Actinomycetes</taxon>
        <taxon>Micromonosporales</taxon>
        <taxon>Micromonosporaceae</taxon>
        <taxon>Micromonospora</taxon>
    </lineage>
</organism>
<dbReference type="Proteomes" id="UP000823521">
    <property type="component" value="Unassembled WGS sequence"/>
</dbReference>
<dbReference type="InterPro" id="IPR013429">
    <property type="entry name" value="Regulatory_FmdB_Zinc_ribbon"/>
</dbReference>
<proteinExistence type="predicted"/>
<gene>
    <name evidence="3" type="ORF">GSF22_10720</name>
</gene>
<accession>A0ABS3VPQ2</accession>
<feature type="compositionally biased region" description="Basic residues" evidence="1">
    <location>
        <begin position="77"/>
        <end position="92"/>
    </location>
</feature>
<evidence type="ECO:0000313" key="3">
    <source>
        <dbReference type="EMBL" id="MBO4206471.1"/>
    </source>
</evidence>
<dbReference type="NCBIfam" id="TIGR02605">
    <property type="entry name" value="CxxC_CxxC_SSSS"/>
    <property type="match status" value="1"/>
</dbReference>
<reference evidence="3 4" key="1">
    <citation type="submission" date="2019-12" db="EMBL/GenBank/DDBJ databases">
        <title>Whole genome sequencing of endophytic Actinobacterium Micromonospora sp. MPMI6T.</title>
        <authorList>
            <person name="Evv R."/>
            <person name="Podile A.R."/>
        </authorList>
    </citation>
    <scope>NUCLEOTIDE SEQUENCE [LARGE SCALE GENOMIC DNA]</scope>
    <source>
        <strain evidence="3 4">MPMI6</strain>
    </source>
</reference>
<protein>
    <submittedName>
        <fullName evidence="3">Zinc ribbon domain-containing protein</fullName>
    </submittedName>
</protein>
<dbReference type="Pfam" id="PF09723">
    <property type="entry name" value="Zn_ribbon_8"/>
    <property type="match status" value="1"/>
</dbReference>